<feature type="transmembrane region" description="Helical" evidence="7">
    <location>
        <begin position="16"/>
        <end position="34"/>
    </location>
</feature>
<comment type="catalytic activity">
    <reaction evidence="1">
        <text>ATP + protein L-histidine = ADP + protein N-phospho-L-histidine.</text>
        <dbReference type="EC" id="2.7.13.3"/>
    </reaction>
</comment>
<dbReference type="EC" id="2.7.13.3" evidence="2"/>
<keyword evidence="7" id="KW-0472">Membrane</keyword>
<dbReference type="OrthoDB" id="9797605at2"/>
<dbReference type="Pfam" id="PF07730">
    <property type="entry name" value="HisKA_3"/>
    <property type="match status" value="1"/>
</dbReference>
<proteinExistence type="predicted"/>
<feature type="transmembrane region" description="Helical" evidence="7">
    <location>
        <begin position="132"/>
        <end position="151"/>
    </location>
</feature>
<dbReference type="RefSeq" id="WP_053602323.1">
    <property type="nucleotide sequence ID" value="NZ_CP012600.1"/>
</dbReference>
<sequence length="378" mass="43206">MAAIKKFRLFPKKYGIMPYVFLIYLLMPIVYMSYAEGAKKVVGYILLFLFVVTYRQLYVTVEKGFSFWLVLQLLIVFSLIIFYHPYNLFIGFFTAHFIGWYSENKHFFIAWAGFIVSNALAIASISHQLETIDFLTLIPFLIIMFAIPFGFRSIDKRNKIEQQLAQANERIEELVKQEERMRISRDLHDTLGHTLSLITIKSQLVGKLIAKNPEKAEKEAKEIEITSRTALQQVRELVSGMRTLTLEEELVHMKAFLQSTGISFRYEGDKKFSDISHLTQNTMCLCLREATTNVVKHSRATQCLVRIKKGKAGIKLEVSDNGIGVDFMKDRAFGNGLKGIDERLSLVDGSLTLTSDKGTSLMIEVPFIVKQRQDAADL</sequence>
<keyword evidence="6" id="KW-0175">Coiled coil</keyword>
<dbReference type="PATRIC" id="fig|1441095.3.peg.553"/>
<reference evidence="11 12" key="2">
    <citation type="journal article" date="2016" name="Int. J. Syst. Evol. Microbiol.">
        <title>Bacillus gobiensis sp. nov., isolated from a soil sample.</title>
        <authorList>
            <person name="Liu B."/>
            <person name="Liu G.H."/>
            <person name="Cetin S."/>
            <person name="Schumann P."/>
            <person name="Pan Z.Z."/>
            <person name="Chen Q.Q."/>
        </authorList>
    </citation>
    <scope>NUCLEOTIDE SEQUENCE [LARGE SCALE GENOMIC DNA]</scope>
    <source>
        <strain evidence="11 12">FJAT-4402</strain>
    </source>
</reference>
<protein>
    <recommendedName>
        <fullName evidence="2">histidine kinase</fullName>
        <ecNumber evidence="2">2.7.13.3</ecNumber>
    </recommendedName>
</protein>
<dbReference type="Proteomes" id="UP000067625">
    <property type="component" value="Chromosome"/>
</dbReference>
<dbReference type="AlphaFoldDB" id="A0A0M4FP62"/>
<dbReference type="CDD" id="cd16917">
    <property type="entry name" value="HATPase_UhpB-NarQ-NarX-like"/>
    <property type="match status" value="1"/>
</dbReference>
<keyword evidence="4" id="KW-0418">Kinase</keyword>
<dbReference type="PANTHER" id="PTHR24421">
    <property type="entry name" value="NITRATE/NITRITE SENSOR PROTEIN NARX-RELATED"/>
    <property type="match status" value="1"/>
</dbReference>
<keyword evidence="7" id="KW-0812">Transmembrane</keyword>
<feature type="transmembrane region" description="Helical" evidence="7">
    <location>
        <begin position="41"/>
        <end position="59"/>
    </location>
</feature>
<evidence type="ECO:0000259" key="8">
    <source>
        <dbReference type="Pfam" id="PF02518"/>
    </source>
</evidence>
<evidence type="ECO:0000256" key="3">
    <source>
        <dbReference type="ARBA" id="ARBA00022679"/>
    </source>
</evidence>
<feature type="coiled-coil region" evidence="6">
    <location>
        <begin position="157"/>
        <end position="184"/>
    </location>
</feature>
<dbReference type="InterPro" id="IPR036890">
    <property type="entry name" value="HATPase_C_sf"/>
</dbReference>
<feature type="transmembrane region" description="Helical" evidence="7">
    <location>
        <begin position="107"/>
        <end position="126"/>
    </location>
</feature>
<evidence type="ECO:0000256" key="5">
    <source>
        <dbReference type="ARBA" id="ARBA00023012"/>
    </source>
</evidence>
<reference evidence="12" key="1">
    <citation type="submission" date="2015-08" db="EMBL/GenBank/DDBJ databases">
        <title>Genome sequencing project for genomic taxonomy and phylogenomics of Bacillus-like bacteria.</title>
        <authorList>
            <person name="Liu B."/>
            <person name="Wang J."/>
            <person name="Zhu Y."/>
            <person name="Liu G."/>
            <person name="Chen Q."/>
            <person name="Chen Z."/>
            <person name="Lan J."/>
            <person name="Che J."/>
            <person name="Ge C."/>
            <person name="Shi H."/>
            <person name="Pan Z."/>
            <person name="Liu X."/>
        </authorList>
    </citation>
    <scope>NUCLEOTIDE SEQUENCE [LARGE SCALE GENOMIC DNA]</scope>
    <source>
        <strain evidence="12">FJAT-4402</strain>
    </source>
</reference>
<accession>A0A0M4FP62</accession>
<dbReference type="PANTHER" id="PTHR24421:SF63">
    <property type="entry name" value="SENSOR HISTIDINE KINASE DESK"/>
    <property type="match status" value="1"/>
</dbReference>
<feature type="domain" description="Histidine kinase/HSP90-like ATPase" evidence="8">
    <location>
        <begin position="283"/>
        <end position="367"/>
    </location>
</feature>
<evidence type="ECO:0000256" key="4">
    <source>
        <dbReference type="ARBA" id="ARBA00022777"/>
    </source>
</evidence>
<dbReference type="Pfam" id="PF23540">
    <property type="entry name" value="DesK_N"/>
    <property type="match status" value="1"/>
</dbReference>
<dbReference type="InterPro" id="IPR011712">
    <property type="entry name" value="Sig_transdc_His_kin_sub3_dim/P"/>
</dbReference>
<evidence type="ECO:0000256" key="2">
    <source>
        <dbReference type="ARBA" id="ARBA00012438"/>
    </source>
</evidence>
<dbReference type="STRING" id="1441095.AM592_02550"/>
<dbReference type="Gene3D" id="1.20.5.1930">
    <property type="match status" value="1"/>
</dbReference>
<name>A0A0M4FP62_9BACI</name>
<organism evidence="11 12">
    <name type="scientific">Bacillus gobiensis</name>
    <dbReference type="NCBI Taxonomy" id="1441095"/>
    <lineage>
        <taxon>Bacteria</taxon>
        <taxon>Bacillati</taxon>
        <taxon>Bacillota</taxon>
        <taxon>Bacilli</taxon>
        <taxon>Bacillales</taxon>
        <taxon>Bacillaceae</taxon>
        <taxon>Bacillus</taxon>
    </lineage>
</organism>
<dbReference type="EMBL" id="CP012600">
    <property type="protein sequence ID" value="ALC80584.1"/>
    <property type="molecule type" value="Genomic_DNA"/>
</dbReference>
<keyword evidence="3" id="KW-0808">Transferase</keyword>
<dbReference type="GO" id="GO:0016020">
    <property type="term" value="C:membrane"/>
    <property type="evidence" value="ECO:0007669"/>
    <property type="project" value="InterPro"/>
</dbReference>
<evidence type="ECO:0000259" key="10">
    <source>
        <dbReference type="Pfam" id="PF23540"/>
    </source>
</evidence>
<dbReference type="GO" id="GO:0046983">
    <property type="term" value="F:protein dimerization activity"/>
    <property type="evidence" value="ECO:0007669"/>
    <property type="project" value="InterPro"/>
</dbReference>
<dbReference type="InterPro" id="IPR056374">
    <property type="entry name" value="DesK/YvfT_N"/>
</dbReference>
<feature type="domain" description="Signal transduction histidine kinase subgroup 3 dimerisation and phosphoacceptor" evidence="9">
    <location>
        <begin position="179"/>
        <end position="244"/>
    </location>
</feature>
<gene>
    <name evidence="11" type="ORF">AM592_02550</name>
</gene>
<evidence type="ECO:0000313" key="11">
    <source>
        <dbReference type="EMBL" id="ALC80584.1"/>
    </source>
</evidence>
<dbReference type="InterPro" id="IPR050482">
    <property type="entry name" value="Sensor_HK_TwoCompSys"/>
</dbReference>
<evidence type="ECO:0000256" key="6">
    <source>
        <dbReference type="SAM" id="Coils"/>
    </source>
</evidence>
<evidence type="ECO:0000256" key="7">
    <source>
        <dbReference type="SAM" id="Phobius"/>
    </source>
</evidence>
<evidence type="ECO:0000256" key="1">
    <source>
        <dbReference type="ARBA" id="ARBA00000085"/>
    </source>
</evidence>
<keyword evidence="12" id="KW-1185">Reference proteome</keyword>
<dbReference type="Gene3D" id="3.30.565.10">
    <property type="entry name" value="Histidine kinase-like ATPase, C-terminal domain"/>
    <property type="match status" value="1"/>
</dbReference>
<keyword evidence="5" id="KW-0902">Two-component regulatory system</keyword>
<dbReference type="GO" id="GO:0000155">
    <property type="term" value="F:phosphorelay sensor kinase activity"/>
    <property type="evidence" value="ECO:0007669"/>
    <property type="project" value="InterPro"/>
</dbReference>
<feature type="transmembrane region" description="Helical" evidence="7">
    <location>
        <begin position="65"/>
        <end position="86"/>
    </location>
</feature>
<feature type="domain" description="DesK/YvfT N-terminal" evidence="10">
    <location>
        <begin position="5"/>
        <end position="145"/>
    </location>
</feature>
<dbReference type="Pfam" id="PF02518">
    <property type="entry name" value="HATPase_c"/>
    <property type="match status" value="1"/>
</dbReference>
<evidence type="ECO:0000259" key="9">
    <source>
        <dbReference type="Pfam" id="PF07730"/>
    </source>
</evidence>
<evidence type="ECO:0000313" key="12">
    <source>
        <dbReference type="Proteomes" id="UP000067625"/>
    </source>
</evidence>
<dbReference type="SUPFAM" id="SSF55874">
    <property type="entry name" value="ATPase domain of HSP90 chaperone/DNA topoisomerase II/histidine kinase"/>
    <property type="match status" value="1"/>
</dbReference>
<keyword evidence="7" id="KW-1133">Transmembrane helix</keyword>
<dbReference type="InterPro" id="IPR003594">
    <property type="entry name" value="HATPase_dom"/>
</dbReference>